<dbReference type="InterPro" id="IPR039248">
    <property type="entry name" value="Ptase_RsbX"/>
</dbReference>
<dbReference type="EMBL" id="AQPH01000003">
    <property type="protein sequence ID" value="EPY03236.1"/>
    <property type="molecule type" value="Genomic_DNA"/>
</dbReference>
<feature type="domain" description="PPM-type phosphatase" evidence="1">
    <location>
        <begin position="1"/>
        <end position="170"/>
    </location>
</feature>
<dbReference type="STRING" id="1316936.K678_01296"/>
<organism evidence="2 3">
    <name type="scientific">Magnetospirillum fulvum MGU-K5</name>
    <dbReference type="NCBI Taxonomy" id="1316936"/>
    <lineage>
        <taxon>Bacteria</taxon>
        <taxon>Pseudomonadati</taxon>
        <taxon>Pseudomonadota</taxon>
        <taxon>Alphaproteobacteria</taxon>
        <taxon>Rhodospirillales</taxon>
        <taxon>Rhodospirillaceae</taxon>
        <taxon>Magnetospirillum</taxon>
    </lineage>
</organism>
<dbReference type="InterPro" id="IPR001932">
    <property type="entry name" value="PPM-type_phosphatase-like_dom"/>
</dbReference>
<dbReference type="Proteomes" id="UP000015350">
    <property type="component" value="Unassembled WGS sequence"/>
</dbReference>
<accession>S9TLS9</accession>
<dbReference type="Pfam" id="PF07228">
    <property type="entry name" value="SpoIIE"/>
    <property type="match status" value="1"/>
</dbReference>
<evidence type="ECO:0000313" key="2">
    <source>
        <dbReference type="EMBL" id="EPY03236.1"/>
    </source>
</evidence>
<dbReference type="SUPFAM" id="SSF81606">
    <property type="entry name" value="PP2C-like"/>
    <property type="match status" value="1"/>
</dbReference>
<comment type="caution">
    <text evidence="2">The sequence shown here is derived from an EMBL/GenBank/DDBJ whole genome shotgun (WGS) entry which is preliminary data.</text>
</comment>
<dbReference type="Gene3D" id="3.60.40.10">
    <property type="entry name" value="PPM-type phosphatase domain"/>
    <property type="match status" value="1"/>
</dbReference>
<dbReference type="SMART" id="SM00331">
    <property type="entry name" value="PP2C_SIG"/>
    <property type="match status" value="1"/>
</dbReference>
<dbReference type="PANTHER" id="PTHR35801:SF1">
    <property type="entry name" value="PHOSPHOSERINE PHOSPHATASE RSBX"/>
    <property type="match status" value="1"/>
</dbReference>
<evidence type="ECO:0000259" key="1">
    <source>
        <dbReference type="SMART" id="SM00331"/>
    </source>
</evidence>
<sequence>MAASWTTETGVLLTIADGLGHGADAAQAAEAAIAYVGSHRSQPLPDLFQGLHRALAPTRGAAVGVAVIDPSRGRLTYAAIGNTRAALIGWHIQRLDAMPGIVGAGSRRVTPLTLPCRPGDTLALWTDGLADRLSLDGLDPGASDIDALALDLLQRNTKGTDDSCVVIAQLRPH</sequence>
<gene>
    <name evidence="2" type="ORF">K678_01296</name>
</gene>
<evidence type="ECO:0000313" key="3">
    <source>
        <dbReference type="Proteomes" id="UP000015350"/>
    </source>
</evidence>
<protein>
    <submittedName>
        <fullName evidence="2">Protein serine/threonine phosphatase</fullName>
    </submittedName>
</protein>
<name>S9TLS9_MAGFU</name>
<dbReference type="AlphaFoldDB" id="S9TLS9"/>
<reference evidence="2 3" key="1">
    <citation type="submission" date="2013-04" db="EMBL/GenBank/DDBJ databases">
        <authorList>
            <person name="Kuznetsov B."/>
            <person name="Ivanovsky R."/>
        </authorList>
    </citation>
    <scope>NUCLEOTIDE SEQUENCE [LARGE SCALE GENOMIC DNA]</scope>
    <source>
        <strain evidence="2 3">MGU-K5</strain>
    </source>
</reference>
<dbReference type="InterPro" id="IPR036457">
    <property type="entry name" value="PPM-type-like_dom_sf"/>
</dbReference>
<dbReference type="eggNOG" id="COG2208">
    <property type="taxonomic scope" value="Bacteria"/>
</dbReference>
<proteinExistence type="predicted"/>
<dbReference type="PANTHER" id="PTHR35801">
    <property type="entry name" value="PHOSPHOSERINE PHOSPHATASE RSBX"/>
    <property type="match status" value="1"/>
</dbReference>